<dbReference type="VEuPathDB" id="TriTrypDB:TcCL_ESM00282"/>
<dbReference type="VEuPathDB" id="TriTrypDB:TCDM_11609"/>
<proteinExistence type="predicted"/>
<dbReference type="SUPFAM" id="SSF52540">
    <property type="entry name" value="P-loop containing nucleoside triphosphate hydrolases"/>
    <property type="match status" value="1"/>
</dbReference>
<accession>A0A2V2UZP6</accession>
<feature type="region of interest" description="Disordered" evidence="3">
    <location>
        <begin position="1"/>
        <end position="29"/>
    </location>
</feature>
<evidence type="ECO:0000313" key="5">
    <source>
        <dbReference type="EMBL" id="PWU89847.1"/>
    </source>
</evidence>
<evidence type="ECO:0000256" key="4">
    <source>
        <dbReference type="SAM" id="Phobius"/>
    </source>
</evidence>
<dbReference type="VEuPathDB" id="TriTrypDB:TcBrA4_0005470"/>
<dbReference type="CDD" id="cd01863">
    <property type="entry name" value="Rab18"/>
    <property type="match status" value="1"/>
</dbReference>
<keyword evidence="1" id="KW-0547">Nucleotide-binding</keyword>
<dbReference type="InterPro" id="IPR001806">
    <property type="entry name" value="Small_GTPase"/>
</dbReference>
<feature type="compositionally biased region" description="Basic residues" evidence="3">
    <location>
        <begin position="1"/>
        <end position="11"/>
    </location>
</feature>
<dbReference type="PANTHER" id="PTHR47977">
    <property type="entry name" value="RAS-RELATED PROTEIN RAB"/>
    <property type="match status" value="1"/>
</dbReference>
<keyword evidence="4" id="KW-0812">Transmembrane</keyword>
<dbReference type="VEuPathDB" id="TriTrypDB:C4B63_55g182"/>
<dbReference type="VEuPathDB" id="TriTrypDB:TcYC6_0055960"/>
<dbReference type="NCBIfam" id="TIGR00231">
    <property type="entry name" value="small_GTP"/>
    <property type="match status" value="1"/>
</dbReference>
<organism evidence="5 6">
    <name type="scientific">Trypanosoma cruzi</name>
    <dbReference type="NCBI Taxonomy" id="5693"/>
    <lineage>
        <taxon>Eukaryota</taxon>
        <taxon>Discoba</taxon>
        <taxon>Euglenozoa</taxon>
        <taxon>Kinetoplastea</taxon>
        <taxon>Metakinetoplastina</taxon>
        <taxon>Trypanosomatida</taxon>
        <taxon>Trypanosomatidae</taxon>
        <taxon>Trypanosoma</taxon>
        <taxon>Schizotrypanum</taxon>
    </lineage>
</organism>
<dbReference type="VEuPathDB" id="TriTrypDB:TcG_02102"/>
<dbReference type="GO" id="GO:0005525">
    <property type="term" value="F:GTP binding"/>
    <property type="evidence" value="ECO:0007669"/>
    <property type="project" value="UniProtKB-KW"/>
</dbReference>
<keyword evidence="2" id="KW-0342">GTP-binding</keyword>
<name>A0A2V2UZP6_TRYCR</name>
<feature type="transmembrane region" description="Helical" evidence="4">
    <location>
        <begin position="34"/>
        <end position="54"/>
    </location>
</feature>
<dbReference type="VEuPathDB" id="TriTrypDB:BCY84_16031"/>
<reference evidence="5 6" key="1">
    <citation type="journal article" date="2018" name="Microb. Genom.">
        <title>Expanding an expanded genome: long-read sequencing of Trypanosoma cruzi.</title>
        <authorList>
            <person name="Berna L."/>
            <person name="Rodriguez M."/>
            <person name="Chiribao M.L."/>
            <person name="Parodi-Talice A."/>
            <person name="Pita S."/>
            <person name="Rijo G."/>
            <person name="Alvarez-Valin F."/>
            <person name="Robello C."/>
        </authorList>
    </citation>
    <scope>NUCLEOTIDE SEQUENCE [LARGE SCALE GENOMIC DNA]</scope>
    <source>
        <strain evidence="5 6">Dm28c</strain>
    </source>
</reference>
<dbReference type="PROSITE" id="PS51420">
    <property type="entry name" value="RHO"/>
    <property type="match status" value="1"/>
</dbReference>
<dbReference type="PROSITE" id="PS51419">
    <property type="entry name" value="RAB"/>
    <property type="match status" value="1"/>
</dbReference>
<evidence type="ECO:0000256" key="2">
    <source>
        <dbReference type="ARBA" id="ARBA00023134"/>
    </source>
</evidence>
<dbReference type="PROSITE" id="PS51421">
    <property type="entry name" value="RAS"/>
    <property type="match status" value="1"/>
</dbReference>
<dbReference type="InterPro" id="IPR027417">
    <property type="entry name" value="P-loop_NTPase"/>
</dbReference>
<dbReference type="AlphaFoldDB" id="A0A2V2UZP6"/>
<dbReference type="VEuPathDB" id="TriTrypDB:TcCLB.508963.20"/>
<dbReference type="VEuPathDB" id="TriTrypDB:C3747_6g321"/>
<dbReference type="SMART" id="SM00175">
    <property type="entry name" value="RAB"/>
    <property type="match status" value="1"/>
</dbReference>
<dbReference type="InterPro" id="IPR005225">
    <property type="entry name" value="Small_GTP-bd"/>
</dbReference>
<dbReference type="VEuPathDB" id="TriTrypDB:Tc_MARK_5296"/>
<dbReference type="GO" id="GO:0003924">
    <property type="term" value="F:GTPase activity"/>
    <property type="evidence" value="ECO:0007669"/>
    <property type="project" value="InterPro"/>
</dbReference>
<dbReference type="Pfam" id="PF00071">
    <property type="entry name" value="Ras"/>
    <property type="match status" value="1"/>
</dbReference>
<dbReference type="VEuPathDB" id="TriTrypDB:TCSYLVIO_000989"/>
<dbReference type="Gene3D" id="3.40.50.300">
    <property type="entry name" value="P-loop containing nucleotide triphosphate hydrolases"/>
    <property type="match status" value="1"/>
</dbReference>
<dbReference type="PRINTS" id="PR00449">
    <property type="entry name" value="RASTRNSFRMNG"/>
</dbReference>
<comment type="caution">
    <text evidence="5">The sequence shown here is derived from an EMBL/GenBank/DDBJ whole genome shotgun (WGS) entry which is preliminary data.</text>
</comment>
<evidence type="ECO:0000256" key="3">
    <source>
        <dbReference type="SAM" id="MobiDB-lite"/>
    </source>
</evidence>
<keyword evidence="4" id="KW-0472">Membrane</keyword>
<dbReference type="VEuPathDB" id="TriTrypDB:ECC02_003293"/>
<dbReference type="FunFam" id="3.40.50.300:FF:001918">
    <property type="entry name" value="Small GTP-binding protein Rab18"/>
    <property type="match status" value="1"/>
</dbReference>
<evidence type="ECO:0000313" key="6">
    <source>
        <dbReference type="Proteomes" id="UP000246121"/>
    </source>
</evidence>
<dbReference type="VEuPathDB" id="TriTrypDB:TcCLB.508837.74"/>
<keyword evidence="4" id="KW-1133">Transmembrane helix</keyword>
<sequence>MEKSTHTHTHTHTVIERERERGRQGGRSKGGKKYWLNFSCFYLFIYLFFFFFYMSQAVDASIKVFLLGDSGVGKSSLMLSFASGTFDPDISSTIGIDFKVKNVEVMDANGVKRNVNIHLWDTAGQERFRTLTSSYYRGANAVVLVYDVNEPQTFHGLQRWMEEADVFCRNDDEDDAVYLLIGNKIDKCVGGSSEGEGAPFMSVPKEQAQQLAQRRRMLLAFTSAKTRAGVEQAFDELARTVYDKIRVKGSDYSSGINFNKPASEPKSSSCC</sequence>
<dbReference type="InterPro" id="IPR050227">
    <property type="entry name" value="Rab"/>
</dbReference>
<evidence type="ECO:0000256" key="1">
    <source>
        <dbReference type="ARBA" id="ARBA00022741"/>
    </source>
</evidence>
<dbReference type="Proteomes" id="UP000246121">
    <property type="component" value="Unassembled WGS sequence"/>
</dbReference>
<feature type="compositionally biased region" description="Basic and acidic residues" evidence="3">
    <location>
        <begin position="13"/>
        <end position="23"/>
    </location>
</feature>
<dbReference type="EMBL" id="PRFA01000055">
    <property type="protein sequence ID" value="PWU89847.1"/>
    <property type="molecule type" value="Genomic_DNA"/>
</dbReference>
<dbReference type="SMART" id="SM00173">
    <property type="entry name" value="RAS"/>
    <property type="match status" value="1"/>
</dbReference>
<protein>
    <submittedName>
        <fullName evidence="5">Putative small GTP-binding protein Rab18</fullName>
    </submittedName>
</protein>
<gene>
    <name evidence="5" type="ORF">C4B63_55g182</name>
</gene>
<dbReference type="SMART" id="SM00174">
    <property type="entry name" value="RHO"/>
    <property type="match status" value="1"/>
</dbReference>